<feature type="domain" description="RRM" evidence="11">
    <location>
        <begin position="175"/>
        <end position="249"/>
    </location>
</feature>
<evidence type="ECO:0000313" key="13">
    <source>
        <dbReference type="Proteomes" id="UP000054558"/>
    </source>
</evidence>
<dbReference type="FunFam" id="3.30.70.330:FF:000029">
    <property type="entry name" value="U2 small nuclear ribonucleoprotein B"/>
    <property type="match status" value="1"/>
</dbReference>
<dbReference type="AlphaFoldDB" id="A0A1Y1IC41"/>
<keyword evidence="4" id="KW-0747">Spliceosome</keyword>
<dbReference type="OMA" id="VRMIPTK"/>
<organism evidence="12 13">
    <name type="scientific">Klebsormidium nitens</name>
    <name type="common">Green alga</name>
    <name type="synonym">Ulothrix nitens</name>
    <dbReference type="NCBI Taxonomy" id="105231"/>
    <lineage>
        <taxon>Eukaryota</taxon>
        <taxon>Viridiplantae</taxon>
        <taxon>Streptophyta</taxon>
        <taxon>Klebsormidiophyceae</taxon>
        <taxon>Klebsormidiales</taxon>
        <taxon>Klebsormidiaceae</taxon>
        <taxon>Klebsormidium</taxon>
    </lineage>
</organism>
<dbReference type="EMBL" id="DF237229">
    <property type="protein sequence ID" value="GAQ86276.1"/>
    <property type="molecule type" value="Genomic_DNA"/>
</dbReference>
<evidence type="ECO:0000256" key="10">
    <source>
        <dbReference type="PROSITE-ProRule" id="PRU00176"/>
    </source>
</evidence>
<evidence type="ECO:0000256" key="2">
    <source>
        <dbReference type="ARBA" id="ARBA00007243"/>
    </source>
</evidence>
<accession>A0A1Y1IC41</accession>
<evidence type="ECO:0000256" key="9">
    <source>
        <dbReference type="ARBA" id="ARBA00023274"/>
    </source>
</evidence>
<evidence type="ECO:0000313" key="12">
    <source>
        <dbReference type="EMBL" id="GAQ86276.1"/>
    </source>
</evidence>
<dbReference type="OrthoDB" id="277802at2759"/>
<comment type="subcellular location">
    <subcellularLocation>
        <location evidence="1">Nucleus</location>
    </subcellularLocation>
</comment>
<evidence type="ECO:0000256" key="3">
    <source>
        <dbReference type="ARBA" id="ARBA00022664"/>
    </source>
</evidence>
<evidence type="ECO:0000256" key="6">
    <source>
        <dbReference type="ARBA" id="ARBA00022884"/>
    </source>
</evidence>
<name>A0A1Y1IC41_KLENI</name>
<dbReference type="SUPFAM" id="SSF54928">
    <property type="entry name" value="RNA-binding domain, RBD"/>
    <property type="match status" value="2"/>
</dbReference>
<protein>
    <submittedName>
        <fullName evidence="12">Putative RNA recognition motif containing protein</fullName>
    </submittedName>
</protein>
<dbReference type="Gene3D" id="3.30.70.330">
    <property type="match status" value="2"/>
</dbReference>
<comment type="similarity">
    <text evidence="2">Belongs to the RRM U1 A/B'' family.</text>
</comment>
<gene>
    <name evidence="12" type="ORF">KFL_002800060</name>
</gene>
<dbReference type="STRING" id="105231.A0A1Y1IC41"/>
<dbReference type="Pfam" id="PF00076">
    <property type="entry name" value="RRM_1"/>
    <property type="match status" value="2"/>
</dbReference>
<sequence>MVGPVQGADAAPNQTIYVSNLNEKIKKEEMKKSLYAVFSQFGKILDIVNLKTLKLRGQAWVVFDDITAATNALRQMQGFPFYDKPMKIAYAKTKSDAVSKADGTFVPREKRKAIEEREKEKARKRAAAAGPVPAALPGQMPGMMPGMVPGMVPPAYGYGMPPPMAVPEAPAPPNNLLFVENLPLEASKLMLSTLFNQFPGFKEVRMIESKPGIAFVEFSDENQSTVAMSGLQGYRITPTNPMLITYAKK</sequence>
<dbReference type="InterPro" id="IPR000504">
    <property type="entry name" value="RRM_dom"/>
</dbReference>
<dbReference type="GO" id="GO:0005685">
    <property type="term" value="C:U1 snRNP"/>
    <property type="evidence" value="ECO:0000318"/>
    <property type="project" value="GO_Central"/>
</dbReference>
<evidence type="ECO:0000256" key="8">
    <source>
        <dbReference type="ARBA" id="ARBA00023242"/>
    </source>
</evidence>
<keyword evidence="8" id="KW-0539">Nucleus</keyword>
<keyword evidence="6 10" id="KW-0694">RNA-binding</keyword>
<dbReference type="FunFam" id="3.30.70.330:FF:000039">
    <property type="entry name" value="U1 small nuclear ribonucleoprotein A"/>
    <property type="match status" value="1"/>
</dbReference>
<dbReference type="GO" id="GO:0030619">
    <property type="term" value="F:U1 snRNA binding"/>
    <property type="evidence" value="ECO:0000318"/>
    <property type="project" value="GO_Central"/>
</dbReference>
<evidence type="ECO:0000256" key="7">
    <source>
        <dbReference type="ARBA" id="ARBA00023187"/>
    </source>
</evidence>
<dbReference type="InterPro" id="IPR035979">
    <property type="entry name" value="RBD_domain_sf"/>
</dbReference>
<dbReference type="GO" id="GO:0000398">
    <property type="term" value="P:mRNA splicing, via spliceosome"/>
    <property type="evidence" value="ECO:0000318"/>
    <property type="project" value="GO_Central"/>
</dbReference>
<keyword evidence="9" id="KW-0687">Ribonucleoprotein</keyword>
<evidence type="ECO:0000256" key="4">
    <source>
        <dbReference type="ARBA" id="ARBA00022728"/>
    </source>
</evidence>
<dbReference type="PANTHER" id="PTHR10501">
    <property type="entry name" value="U1 SMALL NUCLEAR RIBONUCLEOPROTEIN A/U2 SMALL NUCLEAR RIBONUCLEOPROTEIN B"/>
    <property type="match status" value="1"/>
</dbReference>
<proteinExistence type="inferred from homology"/>
<dbReference type="GO" id="GO:0005681">
    <property type="term" value="C:spliceosomal complex"/>
    <property type="evidence" value="ECO:0007669"/>
    <property type="project" value="UniProtKB-KW"/>
</dbReference>
<keyword evidence="13" id="KW-1185">Reference proteome</keyword>
<keyword evidence="3" id="KW-0507">mRNA processing</keyword>
<dbReference type="InterPro" id="IPR012677">
    <property type="entry name" value="Nucleotide-bd_a/b_plait_sf"/>
</dbReference>
<dbReference type="PROSITE" id="PS50102">
    <property type="entry name" value="RRM"/>
    <property type="match status" value="2"/>
</dbReference>
<dbReference type="Proteomes" id="UP000054558">
    <property type="component" value="Unassembled WGS sequence"/>
</dbReference>
<evidence type="ECO:0000256" key="5">
    <source>
        <dbReference type="ARBA" id="ARBA00022737"/>
    </source>
</evidence>
<dbReference type="CDD" id="cd12246">
    <property type="entry name" value="RRM1_U1A_like"/>
    <property type="match status" value="1"/>
</dbReference>
<evidence type="ECO:0000256" key="1">
    <source>
        <dbReference type="ARBA" id="ARBA00004123"/>
    </source>
</evidence>
<keyword evidence="7" id="KW-0508">mRNA splicing</keyword>
<feature type="domain" description="RRM" evidence="11">
    <location>
        <begin position="14"/>
        <end position="93"/>
    </location>
</feature>
<keyword evidence="5" id="KW-0677">Repeat</keyword>
<reference evidence="12 13" key="1">
    <citation type="journal article" date="2014" name="Nat. Commun.">
        <title>Klebsormidium flaccidum genome reveals primary factors for plant terrestrial adaptation.</title>
        <authorList>
            <person name="Hori K."/>
            <person name="Maruyama F."/>
            <person name="Fujisawa T."/>
            <person name="Togashi T."/>
            <person name="Yamamoto N."/>
            <person name="Seo M."/>
            <person name="Sato S."/>
            <person name="Yamada T."/>
            <person name="Mori H."/>
            <person name="Tajima N."/>
            <person name="Moriyama T."/>
            <person name="Ikeuchi M."/>
            <person name="Watanabe M."/>
            <person name="Wada H."/>
            <person name="Kobayashi K."/>
            <person name="Saito M."/>
            <person name="Masuda T."/>
            <person name="Sasaki-Sekimoto Y."/>
            <person name="Mashiguchi K."/>
            <person name="Awai K."/>
            <person name="Shimojima M."/>
            <person name="Masuda S."/>
            <person name="Iwai M."/>
            <person name="Nobusawa T."/>
            <person name="Narise T."/>
            <person name="Kondo S."/>
            <person name="Saito H."/>
            <person name="Sato R."/>
            <person name="Murakawa M."/>
            <person name="Ihara Y."/>
            <person name="Oshima-Yamada Y."/>
            <person name="Ohtaka K."/>
            <person name="Satoh M."/>
            <person name="Sonobe K."/>
            <person name="Ishii M."/>
            <person name="Ohtani R."/>
            <person name="Kanamori-Sato M."/>
            <person name="Honoki R."/>
            <person name="Miyazaki D."/>
            <person name="Mochizuki H."/>
            <person name="Umetsu J."/>
            <person name="Higashi K."/>
            <person name="Shibata D."/>
            <person name="Kamiya Y."/>
            <person name="Sato N."/>
            <person name="Nakamura Y."/>
            <person name="Tabata S."/>
            <person name="Ida S."/>
            <person name="Kurokawa K."/>
            <person name="Ohta H."/>
        </authorList>
    </citation>
    <scope>NUCLEOTIDE SEQUENCE [LARGE SCALE GENOMIC DNA]</scope>
    <source>
        <strain evidence="12 13">NIES-2285</strain>
    </source>
</reference>
<dbReference type="CDD" id="cd12247">
    <property type="entry name" value="RRM2_U1A_like"/>
    <property type="match status" value="1"/>
</dbReference>
<evidence type="ECO:0000259" key="11">
    <source>
        <dbReference type="PROSITE" id="PS50102"/>
    </source>
</evidence>
<dbReference type="SMART" id="SM00360">
    <property type="entry name" value="RRM"/>
    <property type="match status" value="2"/>
</dbReference>